<comment type="caution">
    <text evidence="1">The sequence shown here is derived from an EMBL/GenBank/DDBJ whole genome shotgun (WGS) entry which is preliminary data.</text>
</comment>
<accession>A0A375CIN4</accession>
<dbReference type="AlphaFoldDB" id="A0A375CIN4"/>
<protein>
    <submittedName>
        <fullName evidence="1">Uncharacterized protein</fullName>
    </submittedName>
</protein>
<reference evidence="1" key="1">
    <citation type="submission" date="2018-01" db="EMBL/GenBank/DDBJ databases">
        <authorList>
            <person name="Clerissi C."/>
        </authorList>
    </citation>
    <scope>NUCLEOTIDE SEQUENCE</scope>
    <source>
        <strain evidence="1">Cupriavidus taiwanensis LMG 19430</strain>
    </source>
</reference>
<organism evidence="1">
    <name type="scientific">Cupriavidus taiwanensis</name>
    <dbReference type="NCBI Taxonomy" id="164546"/>
    <lineage>
        <taxon>Bacteria</taxon>
        <taxon>Pseudomonadati</taxon>
        <taxon>Pseudomonadota</taxon>
        <taxon>Betaproteobacteria</taxon>
        <taxon>Burkholderiales</taxon>
        <taxon>Burkholderiaceae</taxon>
        <taxon>Cupriavidus</taxon>
    </lineage>
</organism>
<name>A0A375CIN4_9BURK</name>
<proteinExistence type="predicted"/>
<gene>
    <name evidence="1" type="ORF">CBM2586_B130359</name>
</gene>
<dbReference type="Proteomes" id="UP000257016">
    <property type="component" value="Unassembled WGS sequence"/>
</dbReference>
<dbReference type="EMBL" id="OFSN01000019">
    <property type="protein sequence ID" value="SOY71639.1"/>
    <property type="molecule type" value="Genomic_DNA"/>
</dbReference>
<sequence>MHPFTNPLRQRPGRILQVAAGWVRPVAAVSEGVHGDFGLAGSRRNATATGGQRNRMTLRCGRRFVRLRSRHARDMCRPVYFAPLTSYASMRSGDVALAPTLPTWALRG</sequence>
<evidence type="ECO:0000313" key="1">
    <source>
        <dbReference type="EMBL" id="SOY71639.1"/>
    </source>
</evidence>